<proteinExistence type="predicted"/>
<keyword evidence="1" id="KW-1133">Transmembrane helix</keyword>
<protein>
    <submittedName>
        <fullName evidence="2">Uncharacterized protein</fullName>
    </submittedName>
</protein>
<name>A0A7R9W9B3_9STRA</name>
<evidence type="ECO:0000313" key="2">
    <source>
        <dbReference type="EMBL" id="CAD8317347.1"/>
    </source>
</evidence>
<feature type="transmembrane region" description="Helical" evidence="1">
    <location>
        <begin position="9"/>
        <end position="32"/>
    </location>
</feature>
<dbReference type="AlphaFoldDB" id="A0A7R9W9B3"/>
<organism evidence="2">
    <name type="scientific">Pseudictyota dubia</name>
    <dbReference type="NCBI Taxonomy" id="2749911"/>
    <lineage>
        <taxon>Eukaryota</taxon>
        <taxon>Sar</taxon>
        <taxon>Stramenopiles</taxon>
        <taxon>Ochrophyta</taxon>
        <taxon>Bacillariophyta</taxon>
        <taxon>Mediophyceae</taxon>
        <taxon>Biddulphiophycidae</taxon>
        <taxon>Eupodiscales</taxon>
        <taxon>Odontellaceae</taxon>
        <taxon>Pseudictyota</taxon>
    </lineage>
</organism>
<evidence type="ECO:0000256" key="1">
    <source>
        <dbReference type="SAM" id="Phobius"/>
    </source>
</evidence>
<gene>
    <name evidence="2" type="ORF">TDUB1175_LOCUS16141</name>
</gene>
<accession>A0A7R9W9B3</accession>
<keyword evidence="1" id="KW-0472">Membrane</keyword>
<keyword evidence="1" id="KW-0812">Transmembrane</keyword>
<dbReference type="EMBL" id="HBED01032205">
    <property type="protein sequence ID" value="CAD8317347.1"/>
    <property type="molecule type" value="Transcribed_RNA"/>
</dbReference>
<sequence>MGWIWPPSLLLNISLLIKVLFLCNGVVGGWIIGTSVLRTKWTSSAVTHQGHSAQTGENLLRNSKERFFLDTSEDDEVGEDPIQHASSHGSDVKITIVNYSSTTVSGDNFSFDNHDCSCSIYGSVLPGQTKIVCPYDEELKNNGSLQLRNERATSVTFDAPNDEIKYHNGVEMINIRSGATIRIIDDTKNVPLDADEFLVVDRAVQLRRENGLVTIPGFEAGHMHEEDQEFVFWKDLASTMSRKNPIKFKNDYMSFCWEGPRYDWYQRYQPMKAHFLLHPARSVSSNIMTDLVEHLSHLEKYTIHAYWRSLDKSSGGWEDELATVRYTFEVFPAQTAFFNASAMVCLHDTCYEEINCYGPYPAEPILGKQEDIHDRISELLLNQELIDATCHVEDTTALTANDPDSDWSSIEILVFESSKHDSSHLPLFRLHRDCRWGPQHSLYHQRKEELPFNPPTEAQVGLIDFFSKQVVDIGQPDDWTWSEHSYDGPQPSSKALRDFAELRDNKKGRDSSPLQWRRLGQRYRFPMYFRWC</sequence>
<reference evidence="2" key="1">
    <citation type="submission" date="2021-01" db="EMBL/GenBank/DDBJ databases">
        <authorList>
            <person name="Corre E."/>
            <person name="Pelletier E."/>
            <person name="Niang G."/>
            <person name="Scheremetjew M."/>
            <person name="Finn R."/>
            <person name="Kale V."/>
            <person name="Holt S."/>
            <person name="Cochrane G."/>
            <person name="Meng A."/>
            <person name="Brown T."/>
            <person name="Cohen L."/>
        </authorList>
    </citation>
    <scope>NUCLEOTIDE SEQUENCE</scope>
    <source>
        <strain evidence="2">CCMP147</strain>
    </source>
</reference>